<dbReference type="Proteomes" id="UP000254082">
    <property type="component" value="Unassembled WGS sequence"/>
</dbReference>
<name>A0A380JGF4_STRDO</name>
<organism evidence="1 2">
    <name type="scientific">Streptococcus downei MFe28</name>
    <dbReference type="NCBI Taxonomy" id="764290"/>
    <lineage>
        <taxon>Bacteria</taxon>
        <taxon>Bacillati</taxon>
        <taxon>Bacillota</taxon>
        <taxon>Bacilli</taxon>
        <taxon>Lactobacillales</taxon>
        <taxon>Streptococcaceae</taxon>
        <taxon>Streptococcus</taxon>
    </lineage>
</organism>
<proteinExistence type="predicted"/>
<accession>A0A380JGF4</accession>
<protein>
    <submittedName>
        <fullName evidence="1">Putative transposase</fullName>
    </submittedName>
</protein>
<reference evidence="1 2" key="1">
    <citation type="submission" date="2018-06" db="EMBL/GenBank/DDBJ databases">
        <authorList>
            <consortium name="Pathogen Informatics"/>
            <person name="Doyle S."/>
        </authorList>
    </citation>
    <scope>NUCLEOTIDE SEQUENCE [LARGE SCALE GENOMIC DNA]</scope>
    <source>
        <strain evidence="2">NCTC 11391</strain>
    </source>
</reference>
<evidence type="ECO:0000313" key="1">
    <source>
        <dbReference type="EMBL" id="SUN37110.1"/>
    </source>
</evidence>
<gene>
    <name evidence="1" type="ORF">NCTC11391_01921</name>
</gene>
<dbReference type="AlphaFoldDB" id="A0A380JGF4"/>
<evidence type="ECO:0000313" key="2">
    <source>
        <dbReference type="Proteomes" id="UP000254082"/>
    </source>
</evidence>
<dbReference type="EMBL" id="UHFA01000002">
    <property type="protein sequence ID" value="SUN37110.1"/>
    <property type="molecule type" value="Genomic_DNA"/>
</dbReference>
<sequence length="58" mass="6689">MEAKVGLTFACLNLKKLVKMMAGKAYLFYPIRTDSWFYKSILEIRKDKLSKIEGLSSI</sequence>
<keyword evidence="2" id="KW-1185">Reference proteome</keyword>